<feature type="transmembrane region" description="Helical" evidence="7">
    <location>
        <begin position="439"/>
        <end position="461"/>
    </location>
</feature>
<dbReference type="InterPro" id="IPR011701">
    <property type="entry name" value="MFS"/>
</dbReference>
<protein>
    <recommendedName>
        <fullName evidence="8">Major facilitator superfamily (MFS) profile domain-containing protein</fullName>
    </recommendedName>
</protein>
<keyword evidence="4 7" id="KW-1133">Transmembrane helix</keyword>
<keyword evidence="10" id="KW-1185">Reference proteome</keyword>
<dbReference type="Gene3D" id="1.20.1250.20">
    <property type="entry name" value="MFS general substrate transporter like domains"/>
    <property type="match status" value="2"/>
</dbReference>
<dbReference type="RefSeq" id="XP_008717930.1">
    <property type="nucleotide sequence ID" value="XM_008719708.1"/>
</dbReference>
<accession>W2RS54</accession>
<dbReference type="HOGENOM" id="CLU_001265_0_1_1"/>
<evidence type="ECO:0000256" key="7">
    <source>
        <dbReference type="SAM" id="Phobius"/>
    </source>
</evidence>
<feature type="transmembrane region" description="Helical" evidence="7">
    <location>
        <begin position="316"/>
        <end position="336"/>
    </location>
</feature>
<dbReference type="OrthoDB" id="2985014at2759"/>
<feature type="transmembrane region" description="Helical" evidence="7">
    <location>
        <begin position="199"/>
        <end position="221"/>
    </location>
</feature>
<feature type="transmembrane region" description="Helical" evidence="7">
    <location>
        <begin position="167"/>
        <end position="187"/>
    </location>
</feature>
<keyword evidence="5 7" id="KW-0472">Membrane</keyword>
<keyword evidence="2" id="KW-0813">Transport</keyword>
<dbReference type="FunFam" id="1.20.1250.20:FF:000516">
    <property type="entry name" value="Alternative sulfate transporter"/>
    <property type="match status" value="1"/>
</dbReference>
<feature type="transmembrane region" description="Helical" evidence="7">
    <location>
        <begin position="407"/>
        <end position="427"/>
    </location>
</feature>
<dbReference type="eggNOG" id="KOG2533">
    <property type="taxonomic scope" value="Eukaryota"/>
</dbReference>
<evidence type="ECO:0000313" key="9">
    <source>
        <dbReference type="EMBL" id="ETN39145.1"/>
    </source>
</evidence>
<evidence type="ECO:0000256" key="1">
    <source>
        <dbReference type="ARBA" id="ARBA00004141"/>
    </source>
</evidence>
<name>W2RS54_CYPE1</name>
<evidence type="ECO:0000259" key="8">
    <source>
        <dbReference type="PROSITE" id="PS50850"/>
    </source>
</evidence>
<evidence type="ECO:0000256" key="2">
    <source>
        <dbReference type="ARBA" id="ARBA00022448"/>
    </source>
</evidence>
<dbReference type="GO" id="GO:0022857">
    <property type="term" value="F:transmembrane transporter activity"/>
    <property type="evidence" value="ECO:0007669"/>
    <property type="project" value="InterPro"/>
</dbReference>
<comment type="subcellular location">
    <subcellularLocation>
        <location evidence="1">Membrane</location>
        <topology evidence="1">Multi-pass membrane protein</topology>
    </subcellularLocation>
</comment>
<feature type="transmembrane region" description="Helical" evidence="7">
    <location>
        <begin position="107"/>
        <end position="125"/>
    </location>
</feature>
<dbReference type="Proteomes" id="UP000030752">
    <property type="component" value="Unassembled WGS sequence"/>
</dbReference>
<gene>
    <name evidence="9" type="ORF">HMPREF1541_05368</name>
</gene>
<sequence length="505" mass="54746">MDRGRREKAAATVRPQREKLFPSAPIPRILNLCDRLDFWLLPLLVVGFFVLQLDRSNIGNALSGTIAEDLGVSKDDINAGNQLQIAAIVAFEIPSNLVLQRVGPSRWISFLCVAWGLVATFQAFCSGKASFHATRFLLGMFEAGYIPGCQYVLASFYKRKELATRTAVFYVGNYFAAGTGSLMAAGILDMHGKHGLSGWQWLFLIEGCITMAVAVTFILILPESPARTVGLARISRLNPFKPHENHILQQRIFLDDPYKEASGNKITLAAVAKALADVRLWGHLAINVLSLAPKGGLQLYSPSIIKSLGFSTSRANALNSVSNYGVIVLSLLVSWASDRTQIRGLWCLAAGSYSLIFAGVLWGLPLSADKWKKYAILTVLNSGNAVSQGLNDAWLSSNCRTPQQRSIGLALAVMGSNLGGLAGQQLFRSSDAPHYTNGFLAIVCLYSAALLAVTALMAFYWHGNRQLARLPTSPPSASNDGTGAAAEEHAVGTSPEQMKPWRYEI</sequence>
<proteinExistence type="predicted"/>
<feature type="region of interest" description="Disordered" evidence="6">
    <location>
        <begin position="471"/>
        <end position="505"/>
    </location>
</feature>
<feature type="domain" description="Major facilitator superfamily (MFS) profile" evidence="8">
    <location>
        <begin position="40"/>
        <end position="466"/>
    </location>
</feature>
<evidence type="ECO:0000256" key="5">
    <source>
        <dbReference type="ARBA" id="ARBA00023136"/>
    </source>
</evidence>
<dbReference type="PROSITE" id="PS50850">
    <property type="entry name" value="MFS"/>
    <property type="match status" value="1"/>
</dbReference>
<evidence type="ECO:0000256" key="6">
    <source>
        <dbReference type="SAM" id="MobiDB-lite"/>
    </source>
</evidence>
<dbReference type="EMBL" id="KB822721">
    <property type="protein sequence ID" value="ETN39145.1"/>
    <property type="molecule type" value="Genomic_DNA"/>
</dbReference>
<dbReference type="VEuPathDB" id="FungiDB:HMPREF1541_05368"/>
<organism evidence="9 10">
    <name type="scientific">Cyphellophora europaea (strain CBS 101466)</name>
    <name type="common">Phialophora europaea</name>
    <dbReference type="NCBI Taxonomy" id="1220924"/>
    <lineage>
        <taxon>Eukaryota</taxon>
        <taxon>Fungi</taxon>
        <taxon>Dikarya</taxon>
        <taxon>Ascomycota</taxon>
        <taxon>Pezizomycotina</taxon>
        <taxon>Eurotiomycetes</taxon>
        <taxon>Chaetothyriomycetidae</taxon>
        <taxon>Chaetothyriales</taxon>
        <taxon>Cyphellophoraceae</taxon>
        <taxon>Cyphellophora</taxon>
    </lineage>
</organism>
<dbReference type="InterPro" id="IPR036259">
    <property type="entry name" value="MFS_trans_sf"/>
</dbReference>
<dbReference type="GeneID" id="19972707"/>
<evidence type="ECO:0000256" key="4">
    <source>
        <dbReference type="ARBA" id="ARBA00022989"/>
    </source>
</evidence>
<dbReference type="GO" id="GO:0016020">
    <property type="term" value="C:membrane"/>
    <property type="evidence" value="ECO:0007669"/>
    <property type="project" value="UniProtKB-SubCell"/>
</dbReference>
<evidence type="ECO:0000313" key="10">
    <source>
        <dbReference type="Proteomes" id="UP000030752"/>
    </source>
</evidence>
<dbReference type="SUPFAM" id="SSF103473">
    <property type="entry name" value="MFS general substrate transporter"/>
    <property type="match status" value="1"/>
</dbReference>
<reference evidence="9 10" key="1">
    <citation type="submission" date="2013-03" db="EMBL/GenBank/DDBJ databases">
        <title>The Genome Sequence of Phialophora europaea CBS 101466.</title>
        <authorList>
            <consortium name="The Broad Institute Genomics Platform"/>
            <person name="Cuomo C."/>
            <person name="de Hoog S."/>
            <person name="Gorbushina A."/>
            <person name="Walker B."/>
            <person name="Young S.K."/>
            <person name="Zeng Q."/>
            <person name="Gargeya S."/>
            <person name="Fitzgerald M."/>
            <person name="Haas B."/>
            <person name="Abouelleil A."/>
            <person name="Allen A.W."/>
            <person name="Alvarado L."/>
            <person name="Arachchi H.M."/>
            <person name="Berlin A.M."/>
            <person name="Chapman S.B."/>
            <person name="Gainer-Dewar J."/>
            <person name="Goldberg J."/>
            <person name="Griggs A."/>
            <person name="Gujja S."/>
            <person name="Hansen M."/>
            <person name="Howarth C."/>
            <person name="Imamovic A."/>
            <person name="Ireland A."/>
            <person name="Larimer J."/>
            <person name="McCowan C."/>
            <person name="Murphy C."/>
            <person name="Pearson M."/>
            <person name="Poon T.W."/>
            <person name="Priest M."/>
            <person name="Roberts A."/>
            <person name="Saif S."/>
            <person name="Shea T."/>
            <person name="Sisk P."/>
            <person name="Sykes S."/>
            <person name="Wortman J."/>
            <person name="Nusbaum C."/>
            <person name="Birren B."/>
        </authorList>
    </citation>
    <scope>NUCLEOTIDE SEQUENCE [LARGE SCALE GENOMIC DNA]</scope>
    <source>
        <strain evidence="9 10">CBS 101466</strain>
    </source>
</reference>
<dbReference type="PANTHER" id="PTHR43791:SF32">
    <property type="entry name" value="MAJOR FACILITATOR SUPERFAMILY (MFS) PROFILE DOMAIN-CONTAINING PROTEIN"/>
    <property type="match status" value="1"/>
</dbReference>
<dbReference type="AlphaFoldDB" id="W2RS54"/>
<dbReference type="PANTHER" id="PTHR43791">
    <property type="entry name" value="PERMEASE-RELATED"/>
    <property type="match status" value="1"/>
</dbReference>
<keyword evidence="3 7" id="KW-0812">Transmembrane</keyword>
<dbReference type="Pfam" id="PF07690">
    <property type="entry name" value="MFS_1"/>
    <property type="match status" value="1"/>
</dbReference>
<dbReference type="InterPro" id="IPR020846">
    <property type="entry name" value="MFS_dom"/>
</dbReference>
<feature type="transmembrane region" description="Helical" evidence="7">
    <location>
        <begin position="342"/>
        <end position="364"/>
    </location>
</feature>
<evidence type="ECO:0000256" key="3">
    <source>
        <dbReference type="ARBA" id="ARBA00022692"/>
    </source>
</evidence>
<dbReference type="InParanoid" id="W2RS54"/>